<dbReference type="InterPro" id="IPR029058">
    <property type="entry name" value="AB_hydrolase_fold"/>
</dbReference>
<gene>
    <name evidence="7" type="ORF">AF333_15520</name>
    <name evidence="8" type="ORF">SAMN04487909_13036</name>
</gene>
<organism evidence="7 9">
    <name type="scientific">Aneurinibacillus migulanus</name>
    <name type="common">Bacillus migulanus</name>
    <dbReference type="NCBI Taxonomy" id="47500"/>
    <lineage>
        <taxon>Bacteria</taxon>
        <taxon>Bacillati</taxon>
        <taxon>Bacillota</taxon>
        <taxon>Bacilli</taxon>
        <taxon>Bacillales</taxon>
        <taxon>Paenibacillaceae</taxon>
        <taxon>Aneurinibacillus group</taxon>
        <taxon>Aneurinibacillus</taxon>
    </lineage>
</organism>
<keyword evidence="3" id="KW-0963">Cytoplasm</keyword>
<feature type="domain" description="Serine aminopeptidase S33" evidence="6">
    <location>
        <begin position="36"/>
        <end position="146"/>
    </location>
</feature>
<keyword evidence="9" id="KW-1185">Reference proteome</keyword>
<dbReference type="GO" id="GO:0006508">
    <property type="term" value="P:proteolysis"/>
    <property type="evidence" value="ECO:0007669"/>
    <property type="project" value="InterPro"/>
</dbReference>
<dbReference type="SUPFAM" id="SSF53474">
    <property type="entry name" value="alpha/beta-Hydrolases"/>
    <property type="match status" value="1"/>
</dbReference>
<dbReference type="Proteomes" id="UP000182836">
    <property type="component" value="Unassembled WGS sequence"/>
</dbReference>
<dbReference type="PANTHER" id="PTHR43722:SF1">
    <property type="entry name" value="PROLINE IMINOPEPTIDASE"/>
    <property type="match status" value="1"/>
</dbReference>
<dbReference type="PRINTS" id="PR00793">
    <property type="entry name" value="PROAMNOPTASE"/>
</dbReference>
<dbReference type="Proteomes" id="UP000037269">
    <property type="component" value="Unassembled WGS sequence"/>
</dbReference>
<dbReference type="InterPro" id="IPR002410">
    <property type="entry name" value="Peptidase_S33"/>
</dbReference>
<comment type="catalytic activity">
    <reaction evidence="1">
        <text>Release of N-terminal proline from a peptide.</text>
        <dbReference type="EC" id="3.4.11.5"/>
    </reaction>
</comment>
<evidence type="ECO:0000313" key="7">
    <source>
        <dbReference type="EMBL" id="KON96675.1"/>
    </source>
</evidence>
<evidence type="ECO:0000256" key="2">
    <source>
        <dbReference type="ARBA" id="ARBA00012568"/>
    </source>
</evidence>
<dbReference type="Pfam" id="PF12146">
    <property type="entry name" value="Hydrolase_4"/>
    <property type="match status" value="1"/>
</dbReference>
<evidence type="ECO:0000256" key="5">
    <source>
        <dbReference type="ARBA" id="ARBA00029605"/>
    </source>
</evidence>
<dbReference type="InterPro" id="IPR005944">
    <property type="entry name" value="Pro_iminopeptidase"/>
</dbReference>
<dbReference type="PANTHER" id="PTHR43722">
    <property type="entry name" value="PROLINE IMINOPEPTIDASE"/>
    <property type="match status" value="1"/>
</dbReference>
<evidence type="ECO:0000256" key="4">
    <source>
        <dbReference type="ARBA" id="ARBA00022801"/>
    </source>
</evidence>
<dbReference type="GeneID" id="42306587"/>
<evidence type="ECO:0000256" key="1">
    <source>
        <dbReference type="ARBA" id="ARBA00001585"/>
    </source>
</evidence>
<dbReference type="GO" id="GO:0005737">
    <property type="term" value="C:cytoplasm"/>
    <property type="evidence" value="ECO:0007669"/>
    <property type="project" value="InterPro"/>
</dbReference>
<evidence type="ECO:0000313" key="10">
    <source>
        <dbReference type="Proteomes" id="UP000182836"/>
    </source>
</evidence>
<keyword evidence="4 7" id="KW-0378">Hydrolase</keyword>
<evidence type="ECO:0000313" key="9">
    <source>
        <dbReference type="Proteomes" id="UP000037269"/>
    </source>
</evidence>
<sequence>MKNKFGKPILIEEYVPINGIEQYLFHSGTNVDNPVLLYLHGGPGSVESLFTHLFQDQLEKIFTIVHWDQRGAGKTLIKNKDKYPTIDLMLQDLFEVIQYLKKKYNKQKIVLLGRSWGSVLGITFIKRFPEEIAYFIGVAQVISMLENERVGYEKLKELILQAGDQKSLDKLEAIGDYPGEKLIIDSQFLKKCAKIRKLQGKYNLAGKIDLPIMLKVLKSPIFKWSDIMALLKGLKANRHVLGTFLANFDLHAEPADYQVPVYYILGDQDWQAPYVIAQEYFGKIQAPRKQLFLLSGAGHRIMIDQTELFTNALSTIRTREENERV</sequence>
<dbReference type="EMBL" id="FNED01000030">
    <property type="protein sequence ID" value="SDJ85397.1"/>
    <property type="molecule type" value="Genomic_DNA"/>
</dbReference>
<proteinExistence type="predicted"/>
<dbReference type="GO" id="GO:0004177">
    <property type="term" value="F:aminopeptidase activity"/>
    <property type="evidence" value="ECO:0007669"/>
    <property type="project" value="UniProtKB-EC"/>
</dbReference>
<dbReference type="AlphaFoldDB" id="A0A0D1XT62"/>
<reference evidence="8 10" key="2">
    <citation type="submission" date="2016-10" db="EMBL/GenBank/DDBJ databases">
        <authorList>
            <person name="de Groot N.N."/>
        </authorList>
    </citation>
    <scope>NUCLEOTIDE SEQUENCE [LARGE SCALE GENOMIC DNA]</scope>
    <source>
        <strain evidence="8 10">DSM 2895</strain>
    </source>
</reference>
<accession>A0A0D1XT62</accession>
<dbReference type="Gene3D" id="3.40.50.1820">
    <property type="entry name" value="alpha/beta hydrolase"/>
    <property type="match status" value="1"/>
</dbReference>
<evidence type="ECO:0000259" key="6">
    <source>
        <dbReference type="Pfam" id="PF12146"/>
    </source>
</evidence>
<protein>
    <recommendedName>
        <fullName evidence="2">prolyl aminopeptidase</fullName>
        <ecNumber evidence="2">3.4.11.5</ecNumber>
    </recommendedName>
    <alternativeName>
        <fullName evidence="5">Prolyl aminopeptidase</fullName>
    </alternativeName>
</protein>
<dbReference type="STRING" id="47500.AF333_15520"/>
<dbReference type="RefSeq" id="WP_043066393.1">
    <property type="nucleotide sequence ID" value="NZ_BJOA01000118.1"/>
</dbReference>
<reference evidence="7 9" key="1">
    <citation type="submission" date="2015-07" db="EMBL/GenBank/DDBJ databases">
        <title>Fjat-14205 dsm 2895.</title>
        <authorList>
            <person name="Liu B."/>
            <person name="Wang J."/>
            <person name="Zhu Y."/>
            <person name="Liu G."/>
            <person name="Chen Q."/>
            <person name="Chen Z."/>
            <person name="Lan J."/>
            <person name="Che J."/>
            <person name="Ge C."/>
            <person name="Shi H."/>
            <person name="Pan Z."/>
            <person name="Liu X."/>
        </authorList>
    </citation>
    <scope>NUCLEOTIDE SEQUENCE [LARGE SCALE GENOMIC DNA]</scope>
    <source>
        <strain evidence="7 9">DSM 2895</strain>
    </source>
</reference>
<dbReference type="InterPro" id="IPR022742">
    <property type="entry name" value="Hydrolase_4"/>
</dbReference>
<evidence type="ECO:0000256" key="3">
    <source>
        <dbReference type="ARBA" id="ARBA00022490"/>
    </source>
</evidence>
<dbReference type="EMBL" id="LGUG01000004">
    <property type="protein sequence ID" value="KON96675.1"/>
    <property type="molecule type" value="Genomic_DNA"/>
</dbReference>
<name>A0A0D1XT62_ANEMI</name>
<dbReference type="EC" id="3.4.11.5" evidence="2"/>
<evidence type="ECO:0000313" key="8">
    <source>
        <dbReference type="EMBL" id="SDJ85397.1"/>
    </source>
</evidence>
<dbReference type="OrthoDB" id="53505at2"/>
<dbReference type="PATRIC" id="fig|47500.8.peg.381"/>